<dbReference type="PANTHER" id="PTHR43459">
    <property type="entry name" value="ENOYL-COA HYDRATASE"/>
    <property type="match status" value="1"/>
</dbReference>
<reference evidence="2 3" key="1">
    <citation type="submission" date="2018-05" db="EMBL/GenBank/DDBJ databases">
        <title>The draft genome of strain NS-104.</title>
        <authorList>
            <person name="Hang P."/>
            <person name="Jiang J."/>
        </authorList>
    </citation>
    <scope>NUCLEOTIDE SEQUENCE [LARGE SCALE GENOMIC DNA]</scope>
    <source>
        <strain evidence="2 3">NS-104</strain>
    </source>
</reference>
<sequence>MKLPPLEERYEKLLITREGRKLTITMNRPESLNSADTLLHEELANVFYDVATDPHSDVIVFTGAGRAFSAGGDIPWMLDAIENPEMFEQTAREAKRIAFSMLELEKPLIAKVNGHATGLGATLALLCDVIFASNTAKIGDPHVSIGFVAGDGGPAIWPQMIGYARAKEYLLTGDLIPATKAAEMGLINHAVAPEELDATVDAFADRLLKGATKAIRWSKVVTNMELKRIVHAVLDAGVAYEALSNYSQDHKEAVTAFREKRKPQFTGR</sequence>
<dbReference type="AlphaFoldDB" id="A0A2U2DSE1"/>
<dbReference type="OrthoDB" id="9807606at2"/>
<comment type="similarity">
    <text evidence="1">Belongs to the enoyl-CoA hydratase/isomerase family.</text>
</comment>
<dbReference type="PANTHER" id="PTHR43459:SF3">
    <property type="entry name" value="ENOYL-COA HYDRATASE ECHA15 (ENOYL HYDRASE) (UNSATURATED ACYL-COA HYDRATASE) (CROTONASE)-RELATED"/>
    <property type="match status" value="1"/>
</dbReference>
<gene>
    <name evidence="2" type="ORF">DEM27_12540</name>
</gene>
<dbReference type="GO" id="GO:0003824">
    <property type="term" value="F:catalytic activity"/>
    <property type="evidence" value="ECO:0007669"/>
    <property type="project" value="UniProtKB-ARBA"/>
</dbReference>
<dbReference type="CDD" id="cd06558">
    <property type="entry name" value="crotonase-like"/>
    <property type="match status" value="1"/>
</dbReference>
<dbReference type="InterPro" id="IPR014748">
    <property type="entry name" value="Enoyl-CoA_hydra_C"/>
</dbReference>
<dbReference type="Pfam" id="PF00378">
    <property type="entry name" value="ECH_1"/>
    <property type="match status" value="1"/>
</dbReference>
<comment type="caution">
    <text evidence="2">The sequence shown here is derived from an EMBL/GenBank/DDBJ whole genome shotgun (WGS) entry which is preliminary data.</text>
</comment>
<proteinExistence type="inferred from homology"/>
<protein>
    <submittedName>
        <fullName evidence="2">Enoyl-CoA hydratase</fullName>
    </submittedName>
</protein>
<accession>A0A2U2DSE1</accession>
<dbReference type="Proteomes" id="UP000245252">
    <property type="component" value="Unassembled WGS sequence"/>
</dbReference>
<dbReference type="EMBL" id="QFBC01000004">
    <property type="protein sequence ID" value="PWE56246.1"/>
    <property type="molecule type" value="Genomic_DNA"/>
</dbReference>
<evidence type="ECO:0000313" key="3">
    <source>
        <dbReference type="Proteomes" id="UP000245252"/>
    </source>
</evidence>
<dbReference type="RefSeq" id="WP_109458566.1">
    <property type="nucleotide sequence ID" value="NZ_QFBC01000004.1"/>
</dbReference>
<name>A0A2U2DSE1_9HYPH</name>
<evidence type="ECO:0000256" key="1">
    <source>
        <dbReference type="ARBA" id="ARBA00005254"/>
    </source>
</evidence>
<dbReference type="Gene3D" id="3.90.226.10">
    <property type="entry name" value="2-enoyl-CoA Hydratase, Chain A, domain 1"/>
    <property type="match status" value="1"/>
</dbReference>
<evidence type="ECO:0000313" key="2">
    <source>
        <dbReference type="EMBL" id="PWE56246.1"/>
    </source>
</evidence>
<dbReference type="SUPFAM" id="SSF52096">
    <property type="entry name" value="ClpP/crotonase"/>
    <property type="match status" value="1"/>
</dbReference>
<dbReference type="Gene3D" id="1.10.12.10">
    <property type="entry name" value="Lyase 2-enoyl-coa Hydratase, Chain A, domain 2"/>
    <property type="match status" value="1"/>
</dbReference>
<keyword evidence="3" id="KW-1185">Reference proteome</keyword>
<dbReference type="InterPro" id="IPR001753">
    <property type="entry name" value="Enoyl-CoA_hydra/iso"/>
</dbReference>
<dbReference type="InterPro" id="IPR029045">
    <property type="entry name" value="ClpP/crotonase-like_dom_sf"/>
</dbReference>
<organism evidence="2 3">
    <name type="scientific">Metarhizobium album</name>
    <dbReference type="NCBI Taxonomy" id="2182425"/>
    <lineage>
        <taxon>Bacteria</taxon>
        <taxon>Pseudomonadati</taxon>
        <taxon>Pseudomonadota</taxon>
        <taxon>Alphaproteobacteria</taxon>
        <taxon>Hyphomicrobiales</taxon>
        <taxon>Rhizobiaceae</taxon>
        <taxon>Metarhizobium</taxon>
    </lineage>
</organism>